<evidence type="ECO:0000256" key="2">
    <source>
        <dbReference type="ARBA" id="ARBA00004651"/>
    </source>
</evidence>
<evidence type="ECO:0000256" key="6">
    <source>
        <dbReference type="ARBA" id="ARBA00022679"/>
    </source>
</evidence>
<dbReference type="SUPFAM" id="SSF52172">
    <property type="entry name" value="CheY-like"/>
    <property type="match status" value="1"/>
</dbReference>
<dbReference type="Pfam" id="PF02518">
    <property type="entry name" value="HATPase_c"/>
    <property type="match status" value="1"/>
</dbReference>
<protein>
    <recommendedName>
        <fullName evidence="3">histidine kinase</fullName>
        <ecNumber evidence="3">2.7.13.3</ecNumber>
    </recommendedName>
</protein>
<dbReference type="SMART" id="SM00388">
    <property type="entry name" value="HisKA"/>
    <property type="match status" value="1"/>
</dbReference>
<dbReference type="Pfam" id="PF00072">
    <property type="entry name" value="Response_reg"/>
    <property type="match status" value="1"/>
</dbReference>
<dbReference type="InterPro" id="IPR005467">
    <property type="entry name" value="His_kinase_dom"/>
</dbReference>
<accession>A0ABU9LLW7</accession>
<organism evidence="18 19">
    <name type="scientific">Kurthia gibsonii</name>
    <dbReference type="NCBI Taxonomy" id="33946"/>
    <lineage>
        <taxon>Bacteria</taxon>
        <taxon>Bacillati</taxon>
        <taxon>Bacillota</taxon>
        <taxon>Bacilli</taxon>
        <taxon>Bacillales</taxon>
        <taxon>Caryophanaceae</taxon>
        <taxon>Kurthia</taxon>
    </lineage>
</organism>
<name>A0ABU9LLW7_9BACL</name>
<dbReference type="SUPFAM" id="SSF55781">
    <property type="entry name" value="GAF domain-like"/>
    <property type="match status" value="1"/>
</dbReference>
<dbReference type="Gene3D" id="3.30.450.40">
    <property type="match status" value="1"/>
</dbReference>
<dbReference type="Pfam" id="PF13185">
    <property type="entry name" value="GAF_2"/>
    <property type="match status" value="1"/>
</dbReference>
<evidence type="ECO:0000256" key="3">
    <source>
        <dbReference type="ARBA" id="ARBA00012438"/>
    </source>
</evidence>
<keyword evidence="4" id="KW-1003">Cell membrane</keyword>
<evidence type="ECO:0000256" key="8">
    <source>
        <dbReference type="ARBA" id="ARBA00022777"/>
    </source>
</evidence>
<dbReference type="Proteomes" id="UP001398420">
    <property type="component" value="Unassembled WGS sequence"/>
</dbReference>
<dbReference type="InterPro" id="IPR004358">
    <property type="entry name" value="Sig_transdc_His_kin-like_C"/>
</dbReference>
<keyword evidence="7" id="KW-0547">Nucleotide-binding</keyword>
<dbReference type="CDD" id="cd16922">
    <property type="entry name" value="HATPase_EvgS-ArcB-TorS-like"/>
    <property type="match status" value="1"/>
</dbReference>
<evidence type="ECO:0000256" key="5">
    <source>
        <dbReference type="ARBA" id="ARBA00022553"/>
    </source>
</evidence>
<dbReference type="PROSITE" id="PS50109">
    <property type="entry name" value="HIS_KIN"/>
    <property type="match status" value="1"/>
</dbReference>
<dbReference type="InterPro" id="IPR036097">
    <property type="entry name" value="HisK_dim/P_sf"/>
</dbReference>
<dbReference type="EMBL" id="JBCEWA010000008">
    <property type="protein sequence ID" value="MEL5988995.1"/>
    <property type="molecule type" value="Genomic_DNA"/>
</dbReference>
<evidence type="ECO:0000259" key="16">
    <source>
        <dbReference type="PROSITE" id="PS50110"/>
    </source>
</evidence>
<keyword evidence="10" id="KW-0902">Two-component regulatory system</keyword>
<feature type="domain" description="HAMP" evidence="17">
    <location>
        <begin position="211"/>
        <end position="265"/>
    </location>
</feature>
<dbReference type="SMART" id="SM00448">
    <property type="entry name" value="REC"/>
    <property type="match status" value="1"/>
</dbReference>
<evidence type="ECO:0000313" key="18">
    <source>
        <dbReference type="EMBL" id="MEL5988995.1"/>
    </source>
</evidence>
<feature type="transmembrane region" description="Helical" evidence="14">
    <location>
        <begin position="187"/>
        <end position="209"/>
    </location>
</feature>
<sequence length="898" mass="102265">MVKRKSSIRLKVTLGYIVIIVCVLLSSILILEKVTVLNGKRSDVTNRNLEVHQMINTVEQSIIQIEKKQNSYILTGEKRYINEYEEQRINVLNDLENLKNVVAKQSNEKILALDLEKSVNKWITLIVEPSLKIREEKSESAATIFLKQKVENAEIPNINRSINRLRQEQNTILNDDTENLEHTSVQLMWIFFILILSIMLVGLFVSNYVSKNIIQAIQNVKKTIQNIRQKGGDLKERIDIISRDEVRDLTIETNQLLDQLEEKEWVQNNVNQIIYAYQGVNDIHTLGDVILSEISQVIHAVHSVFYLREEQDNDILYVKKGAFAENNLDIGRDSFKLGEGLIGQVAKDGYMYKMAVSPENTHVISTSLIDTAPRTLLLMPVYFNRQVIAVLEFATLDTFEEKHVQLLNKVNETLGISIDSVKRTMHIESLLSDSNRLTEELQVQSEELQVQSEELQTQSEELQAQTNELSTMNDSLATRTKEAEARTRELALANRDIETQAREIAQGAKYKSEFLANMSHELRTPLNSILLLSEMLTDQENSHLSDEEKEFAKVIHSSGQDLLELINDILDLSKIETGKVNIEFSDVNISELPTILKANFAHFAKQKDLTYHIEILGEIPNLFFTDELRLRQILKNFLSNAFKFTEQGKVEVRIQSAALITEEMQKVSDDWLEIAVEDTGIGIPKEKHSIIFESFHQVDGATVRKYGGTGLGLAISKEYAKLLGGFIQVESEEGIGSTFTLYLPNMRQCQENIEAMQGSLAVQPEEKVNIFQGKKILMIDDDRRNIYSMRTLLESKGAIVTSGESGLECLQKLQYNTDYDAVLMDIMMPGMNGYEVIQIIREQMNLDLPIIAVTAKAMEIDRDQCMKVGASDYISKPLNMEQLLSILRVWLTKEVKVK</sequence>
<dbReference type="Gene3D" id="6.10.340.10">
    <property type="match status" value="1"/>
</dbReference>
<keyword evidence="5 12" id="KW-0597">Phosphoprotein</keyword>
<gene>
    <name evidence="18" type="ORF">AAF454_11335</name>
</gene>
<feature type="transmembrane region" description="Helical" evidence="14">
    <location>
        <begin position="12"/>
        <end position="31"/>
    </location>
</feature>
<evidence type="ECO:0000313" key="19">
    <source>
        <dbReference type="Proteomes" id="UP001398420"/>
    </source>
</evidence>
<feature type="domain" description="Response regulatory" evidence="16">
    <location>
        <begin position="775"/>
        <end position="891"/>
    </location>
</feature>
<evidence type="ECO:0000259" key="17">
    <source>
        <dbReference type="PROSITE" id="PS50885"/>
    </source>
</evidence>
<evidence type="ECO:0000256" key="4">
    <source>
        <dbReference type="ARBA" id="ARBA00022475"/>
    </source>
</evidence>
<dbReference type="SMART" id="SM00387">
    <property type="entry name" value="HATPase_c"/>
    <property type="match status" value="1"/>
</dbReference>
<dbReference type="InterPro" id="IPR003660">
    <property type="entry name" value="HAMP_dom"/>
</dbReference>
<dbReference type="SUPFAM" id="SSF55874">
    <property type="entry name" value="ATPase domain of HSP90 chaperone/DNA topoisomerase II/histidine kinase"/>
    <property type="match status" value="1"/>
</dbReference>
<dbReference type="Pfam" id="PF00512">
    <property type="entry name" value="HisKA"/>
    <property type="match status" value="1"/>
</dbReference>
<dbReference type="GO" id="GO:0005524">
    <property type="term" value="F:ATP binding"/>
    <property type="evidence" value="ECO:0007669"/>
    <property type="project" value="UniProtKB-KW"/>
</dbReference>
<evidence type="ECO:0000256" key="7">
    <source>
        <dbReference type="ARBA" id="ARBA00022741"/>
    </source>
</evidence>
<keyword evidence="8" id="KW-0418">Kinase</keyword>
<dbReference type="InterPro" id="IPR003018">
    <property type="entry name" value="GAF"/>
</dbReference>
<dbReference type="InterPro" id="IPR003594">
    <property type="entry name" value="HATPase_dom"/>
</dbReference>
<dbReference type="InterPro" id="IPR001789">
    <property type="entry name" value="Sig_transdc_resp-reg_receiver"/>
</dbReference>
<dbReference type="EC" id="2.7.13.3" evidence="3"/>
<evidence type="ECO:0000256" key="1">
    <source>
        <dbReference type="ARBA" id="ARBA00000085"/>
    </source>
</evidence>
<evidence type="ECO:0000256" key="13">
    <source>
        <dbReference type="SAM" id="Coils"/>
    </source>
</evidence>
<dbReference type="Gene3D" id="3.30.565.10">
    <property type="entry name" value="Histidine kinase-like ATPase, C-terminal domain"/>
    <property type="match status" value="1"/>
</dbReference>
<dbReference type="InterPro" id="IPR007891">
    <property type="entry name" value="CHASE3"/>
</dbReference>
<evidence type="ECO:0000256" key="10">
    <source>
        <dbReference type="ARBA" id="ARBA00023012"/>
    </source>
</evidence>
<dbReference type="InterPro" id="IPR036890">
    <property type="entry name" value="HATPase_C_sf"/>
</dbReference>
<dbReference type="PANTHER" id="PTHR43047:SF72">
    <property type="entry name" value="OSMOSENSING HISTIDINE PROTEIN KINASE SLN1"/>
    <property type="match status" value="1"/>
</dbReference>
<dbReference type="PROSITE" id="PS50885">
    <property type="entry name" value="HAMP"/>
    <property type="match status" value="1"/>
</dbReference>
<dbReference type="PROSITE" id="PS50110">
    <property type="entry name" value="RESPONSE_REGULATORY"/>
    <property type="match status" value="1"/>
</dbReference>
<dbReference type="Gene3D" id="1.10.287.130">
    <property type="match status" value="1"/>
</dbReference>
<dbReference type="PANTHER" id="PTHR43047">
    <property type="entry name" value="TWO-COMPONENT HISTIDINE PROTEIN KINASE"/>
    <property type="match status" value="1"/>
</dbReference>
<evidence type="ECO:0000256" key="11">
    <source>
        <dbReference type="ARBA" id="ARBA00023136"/>
    </source>
</evidence>
<feature type="domain" description="Histidine kinase" evidence="15">
    <location>
        <begin position="517"/>
        <end position="747"/>
    </location>
</feature>
<dbReference type="Pfam" id="PF05227">
    <property type="entry name" value="CHASE3"/>
    <property type="match status" value="1"/>
</dbReference>
<dbReference type="InterPro" id="IPR029016">
    <property type="entry name" value="GAF-like_dom_sf"/>
</dbReference>
<dbReference type="InterPro" id="IPR011006">
    <property type="entry name" value="CheY-like_superfamily"/>
</dbReference>
<comment type="subcellular location">
    <subcellularLocation>
        <location evidence="2">Cell membrane</location>
        <topology evidence="2">Multi-pass membrane protein</topology>
    </subcellularLocation>
</comment>
<evidence type="ECO:0000256" key="14">
    <source>
        <dbReference type="SAM" id="Phobius"/>
    </source>
</evidence>
<keyword evidence="14" id="KW-1133">Transmembrane helix</keyword>
<dbReference type="CDD" id="cd17546">
    <property type="entry name" value="REC_hyHK_CKI1_RcsC-like"/>
    <property type="match status" value="1"/>
</dbReference>
<dbReference type="InterPro" id="IPR003661">
    <property type="entry name" value="HisK_dim/P_dom"/>
</dbReference>
<reference evidence="18 19" key="1">
    <citation type="submission" date="2024-04" db="EMBL/GenBank/DDBJ databases">
        <authorList>
            <person name="Wu Y.S."/>
            <person name="Zhang L."/>
        </authorList>
    </citation>
    <scope>NUCLEOTIDE SEQUENCE [LARGE SCALE GENOMIC DNA]</scope>
    <source>
        <strain evidence="18 19">KG-01</strain>
    </source>
</reference>
<dbReference type="CDD" id="cd00082">
    <property type="entry name" value="HisKA"/>
    <property type="match status" value="1"/>
</dbReference>
<dbReference type="Gene3D" id="3.40.50.2300">
    <property type="match status" value="1"/>
</dbReference>
<evidence type="ECO:0000256" key="12">
    <source>
        <dbReference type="PROSITE-ProRule" id="PRU00169"/>
    </source>
</evidence>
<keyword evidence="9 18" id="KW-0067">ATP-binding</keyword>
<keyword evidence="14" id="KW-0812">Transmembrane</keyword>
<keyword evidence="6" id="KW-0808">Transferase</keyword>
<dbReference type="PRINTS" id="PR00344">
    <property type="entry name" value="BCTRLSENSOR"/>
</dbReference>
<feature type="coiled-coil region" evidence="13">
    <location>
        <begin position="81"/>
        <end position="108"/>
    </location>
</feature>
<dbReference type="SUPFAM" id="SSF47384">
    <property type="entry name" value="Homodimeric domain of signal transducing histidine kinase"/>
    <property type="match status" value="1"/>
</dbReference>
<comment type="catalytic activity">
    <reaction evidence="1">
        <text>ATP + protein L-histidine = ADP + protein N-phospho-L-histidine.</text>
        <dbReference type="EC" id="2.7.13.3"/>
    </reaction>
</comment>
<dbReference type="SMART" id="SM00065">
    <property type="entry name" value="GAF"/>
    <property type="match status" value="1"/>
</dbReference>
<proteinExistence type="predicted"/>
<evidence type="ECO:0000256" key="9">
    <source>
        <dbReference type="ARBA" id="ARBA00022840"/>
    </source>
</evidence>
<feature type="modified residue" description="4-aspartylphosphate" evidence="12">
    <location>
        <position position="825"/>
    </location>
</feature>
<dbReference type="CDD" id="cd06225">
    <property type="entry name" value="HAMP"/>
    <property type="match status" value="1"/>
</dbReference>
<keyword evidence="13" id="KW-0175">Coiled coil</keyword>
<comment type="caution">
    <text evidence="18">The sequence shown here is derived from an EMBL/GenBank/DDBJ whole genome shotgun (WGS) entry which is preliminary data.</text>
</comment>
<keyword evidence="19" id="KW-1185">Reference proteome</keyword>
<evidence type="ECO:0000259" key="15">
    <source>
        <dbReference type="PROSITE" id="PS50109"/>
    </source>
</evidence>
<dbReference type="RefSeq" id="WP_336663962.1">
    <property type="nucleotide sequence ID" value="NZ_JBBCRB010000007.1"/>
</dbReference>
<feature type="coiled-coil region" evidence="13">
    <location>
        <begin position="427"/>
        <end position="475"/>
    </location>
</feature>
<keyword evidence="11 14" id="KW-0472">Membrane</keyword>
<feature type="coiled-coil region" evidence="13">
    <location>
        <begin position="210"/>
        <end position="237"/>
    </location>
</feature>